<comment type="caution">
    <text evidence="1">The sequence shown here is derived from an EMBL/GenBank/DDBJ whole genome shotgun (WGS) entry which is preliminary data.</text>
</comment>
<dbReference type="AlphaFoldDB" id="F2AL32"/>
<dbReference type="Proteomes" id="UP000006222">
    <property type="component" value="Unassembled WGS sequence"/>
</dbReference>
<name>F2AL32_RHOBT</name>
<proteinExistence type="predicted"/>
<dbReference type="PATRIC" id="fig|991778.3.peg.376"/>
<organism evidence="1 2">
    <name type="scientific">Rhodopirellula baltica WH47</name>
    <dbReference type="NCBI Taxonomy" id="991778"/>
    <lineage>
        <taxon>Bacteria</taxon>
        <taxon>Pseudomonadati</taxon>
        <taxon>Planctomycetota</taxon>
        <taxon>Planctomycetia</taxon>
        <taxon>Pirellulales</taxon>
        <taxon>Pirellulaceae</taxon>
        <taxon>Rhodopirellula</taxon>
    </lineage>
</organism>
<accession>F2AL32</accession>
<dbReference type="EMBL" id="AFAR01000017">
    <property type="protein sequence ID" value="EGF29616.1"/>
    <property type="molecule type" value="Genomic_DNA"/>
</dbReference>
<protein>
    <submittedName>
        <fullName evidence="1">Uncharacterized protein</fullName>
    </submittedName>
</protein>
<sequence length="54" mass="6248">MRSSPKRNDAIRFSSRTNSATSEYLNVVVENEASNQHNRWAILLDSQHEFIEVV</sequence>
<evidence type="ECO:0000313" key="1">
    <source>
        <dbReference type="EMBL" id="EGF29616.1"/>
    </source>
</evidence>
<gene>
    <name evidence="1" type="ORF">RBWH47_04070</name>
</gene>
<reference evidence="1 2" key="1">
    <citation type="journal article" date="2013" name="Mar. Genomics">
        <title>Expression of sulfatases in Rhodopirellula baltica and the diversity of sulfatases in the genus Rhodopirellula.</title>
        <authorList>
            <person name="Wegner C.E."/>
            <person name="Richter-Heitmann T."/>
            <person name="Klindworth A."/>
            <person name="Klockow C."/>
            <person name="Richter M."/>
            <person name="Achstetter T."/>
            <person name="Glockner F.O."/>
            <person name="Harder J."/>
        </authorList>
    </citation>
    <scope>NUCLEOTIDE SEQUENCE [LARGE SCALE GENOMIC DNA]</scope>
    <source>
        <strain evidence="1 2">WH47</strain>
    </source>
</reference>
<evidence type="ECO:0000313" key="2">
    <source>
        <dbReference type="Proteomes" id="UP000006222"/>
    </source>
</evidence>